<organism evidence="1 2">
    <name type="scientific">Spongiibacter thalassae</name>
    <dbReference type="NCBI Taxonomy" id="2721624"/>
    <lineage>
        <taxon>Bacteria</taxon>
        <taxon>Pseudomonadati</taxon>
        <taxon>Pseudomonadota</taxon>
        <taxon>Gammaproteobacteria</taxon>
        <taxon>Cellvibrionales</taxon>
        <taxon>Spongiibacteraceae</taxon>
        <taxon>Spongiibacter</taxon>
    </lineage>
</organism>
<keyword evidence="2" id="KW-1185">Reference proteome</keyword>
<dbReference type="Gene3D" id="3.30.530.20">
    <property type="match status" value="1"/>
</dbReference>
<dbReference type="InterPro" id="IPR019587">
    <property type="entry name" value="Polyketide_cyclase/dehydratase"/>
</dbReference>
<protein>
    <submittedName>
        <fullName evidence="1">SRPBCC family protein</fullName>
    </submittedName>
</protein>
<dbReference type="SUPFAM" id="SSF55961">
    <property type="entry name" value="Bet v1-like"/>
    <property type="match status" value="1"/>
</dbReference>
<name>A0ABX1GE36_9GAMM</name>
<proteinExistence type="predicted"/>
<dbReference type="Proteomes" id="UP000765845">
    <property type="component" value="Unassembled WGS sequence"/>
</dbReference>
<dbReference type="RefSeq" id="WP_168449358.1">
    <property type="nucleotide sequence ID" value="NZ_JAAWWK010000002.1"/>
</dbReference>
<evidence type="ECO:0000313" key="2">
    <source>
        <dbReference type="Proteomes" id="UP000765845"/>
    </source>
</evidence>
<dbReference type="EMBL" id="JAAWWK010000002">
    <property type="protein sequence ID" value="NKI16808.1"/>
    <property type="molecule type" value="Genomic_DNA"/>
</dbReference>
<accession>A0ABX1GE36</accession>
<reference evidence="1 2" key="1">
    <citation type="submission" date="2020-04" db="EMBL/GenBank/DDBJ databases">
        <authorList>
            <person name="Yoon J."/>
        </authorList>
    </citation>
    <scope>NUCLEOTIDE SEQUENCE [LARGE SCALE GENOMIC DNA]</scope>
    <source>
        <strain evidence="1 2">KMU-166</strain>
    </source>
</reference>
<dbReference type="Pfam" id="PF10604">
    <property type="entry name" value="Polyketide_cyc2"/>
    <property type="match status" value="1"/>
</dbReference>
<gene>
    <name evidence="1" type="ORF">HCU74_05155</name>
</gene>
<dbReference type="InterPro" id="IPR023393">
    <property type="entry name" value="START-like_dom_sf"/>
</dbReference>
<sequence length="172" mass="19250">MKHEATARLVIDVPKARAWELLQDLSIPHHYVPGLTGSEITSEKRSGVGASRRVYRKSGGYLDETVSSWQDGVGFVLRLHRGAKGPGIPFSEAQFRYRIEDAGSGTTALTVSLLCTLRWGALGRFLYSRLLYRIFRHVVHDIALSAKRYYETGEPVSQDALRQLKLHAKRGA</sequence>
<evidence type="ECO:0000313" key="1">
    <source>
        <dbReference type="EMBL" id="NKI16808.1"/>
    </source>
</evidence>
<comment type="caution">
    <text evidence="1">The sequence shown here is derived from an EMBL/GenBank/DDBJ whole genome shotgun (WGS) entry which is preliminary data.</text>
</comment>